<sequence>MKKLGLATALLVAMTGAQAYQFEVQGQSEYVDASINGENFTGGVQGTYYLKDVDTSKGPLAEAAFLNQASSVSAAYNYAELDVKNNGKAKNHSYGVKAEGFVPTPYVPVYASASYNHSITKQNGASDDNGDRYALEVGAVIAPNTLVAVGYTGTPDQFVLDTFKVMNNGVAASTIESAGVIRNKTDAGTARIKHVGQISGTNMAVGVEVAGLFADNNMYGMNADLYLNPKLSVGVTFVGTDGRARFAGLNDGYNVGRFDQAYGANVNYFVTPAIAVGVSYLHANQKDAPAVNGQAVKLDTDTVGVNAKFRF</sequence>
<evidence type="ECO:0000313" key="3">
    <source>
        <dbReference type="Proteomes" id="UP000014568"/>
    </source>
</evidence>
<feature type="chain" id="PRO_5004512383" description="Porin domain-containing protein" evidence="1">
    <location>
        <begin position="20"/>
        <end position="311"/>
    </location>
</feature>
<gene>
    <name evidence="2" type="ORF">F945_00312</name>
</gene>
<dbReference type="Pfam" id="PF16956">
    <property type="entry name" value="Porin_7"/>
    <property type="match status" value="1"/>
</dbReference>
<protein>
    <recommendedName>
        <fullName evidence="4">Porin domain-containing protein</fullName>
    </recommendedName>
</protein>
<accession>S3PP79</accession>
<dbReference type="EMBL" id="ATGI01000003">
    <property type="protein sequence ID" value="EPF80571.1"/>
    <property type="molecule type" value="Genomic_DNA"/>
</dbReference>
<evidence type="ECO:0000313" key="2">
    <source>
        <dbReference type="EMBL" id="EPF80571.1"/>
    </source>
</evidence>
<dbReference type="RefSeq" id="WP_016654760.1">
    <property type="nucleotide sequence ID" value="NZ_KE340348.1"/>
</dbReference>
<proteinExistence type="predicted"/>
<name>S3PP79_9GAMM</name>
<reference evidence="2 3" key="1">
    <citation type="submission" date="2013-06" db="EMBL/GenBank/DDBJ databases">
        <title>The Genome Sequence of Acinetobacter rudis CIP 110305.</title>
        <authorList>
            <consortium name="The Broad Institute Genome Sequencing Platform"/>
            <consortium name="The Broad Institute Genome Sequencing Center for Infectious Disease"/>
            <person name="Cerqueira G."/>
            <person name="Feldgarden M."/>
            <person name="Courvalin P."/>
            <person name="Perichon B."/>
            <person name="Grillot-Courvalin C."/>
            <person name="Clermont D."/>
            <person name="Rocha E."/>
            <person name="Yoon E.-J."/>
            <person name="Nemec A."/>
            <person name="Young S.K."/>
            <person name="Zeng Q."/>
            <person name="Gargeya S."/>
            <person name="Fitzgerald M."/>
            <person name="Abouelleil A."/>
            <person name="Alvarado L."/>
            <person name="Berlin A.M."/>
            <person name="Chapman S.B."/>
            <person name="Dewar J."/>
            <person name="Goldberg J."/>
            <person name="Griggs A."/>
            <person name="Gujja S."/>
            <person name="Hansen M."/>
            <person name="Howarth C."/>
            <person name="Imamovic A."/>
            <person name="Larimer J."/>
            <person name="McCowan C."/>
            <person name="Murphy C."/>
            <person name="Pearson M."/>
            <person name="Priest M."/>
            <person name="Roberts A."/>
            <person name="Saif S."/>
            <person name="Shea T."/>
            <person name="Sykes S."/>
            <person name="Wortman J."/>
            <person name="Nusbaum C."/>
            <person name="Birren B."/>
        </authorList>
    </citation>
    <scope>NUCLEOTIDE SEQUENCE [LARGE SCALE GENOMIC DNA]</scope>
    <source>
        <strain evidence="2 3">CIP 110305</strain>
    </source>
</reference>
<dbReference type="InterPro" id="IPR031593">
    <property type="entry name" value="Porin_7"/>
</dbReference>
<organism evidence="2 3">
    <name type="scientific">Acinetobacter rudis CIP 110305</name>
    <dbReference type="NCBI Taxonomy" id="421052"/>
    <lineage>
        <taxon>Bacteria</taxon>
        <taxon>Pseudomonadati</taxon>
        <taxon>Pseudomonadota</taxon>
        <taxon>Gammaproteobacteria</taxon>
        <taxon>Moraxellales</taxon>
        <taxon>Moraxellaceae</taxon>
        <taxon>Acinetobacter</taxon>
    </lineage>
</organism>
<keyword evidence="1" id="KW-0732">Signal</keyword>
<comment type="caution">
    <text evidence="2">The sequence shown here is derived from an EMBL/GenBank/DDBJ whole genome shotgun (WGS) entry which is preliminary data.</text>
</comment>
<dbReference type="HOGENOM" id="CLU_084979_0_0_6"/>
<dbReference type="Proteomes" id="UP000014568">
    <property type="component" value="Unassembled WGS sequence"/>
</dbReference>
<dbReference type="eggNOG" id="ENOG5033H4C">
    <property type="taxonomic scope" value="Bacteria"/>
</dbReference>
<evidence type="ECO:0000256" key="1">
    <source>
        <dbReference type="SAM" id="SignalP"/>
    </source>
</evidence>
<dbReference type="SUPFAM" id="SSF56925">
    <property type="entry name" value="OMPA-like"/>
    <property type="match status" value="1"/>
</dbReference>
<dbReference type="AlphaFoldDB" id="S3PP79"/>
<keyword evidence="3" id="KW-1185">Reference proteome</keyword>
<dbReference type="OrthoDB" id="6711424at2"/>
<dbReference type="InterPro" id="IPR011250">
    <property type="entry name" value="OMP/PagP_B-barrel"/>
</dbReference>
<dbReference type="PATRIC" id="fig|421052.3.peg.311"/>
<feature type="signal peptide" evidence="1">
    <location>
        <begin position="1"/>
        <end position="19"/>
    </location>
</feature>
<evidence type="ECO:0008006" key="4">
    <source>
        <dbReference type="Google" id="ProtNLM"/>
    </source>
</evidence>
<dbReference type="NCBIfam" id="NF033382">
    <property type="entry name" value="OMP_33_36"/>
    <property type="match status" value="1"/>
</dbReference>